<reference evidence="1 2" key="1">
    <citation type="submission" date="2017-10" db="EMBL/GenBank/DDBJ databases">
        <title>Draft genome of Longibacter Salinarum.</title>
        <authorList>
            <person name="Goh K.M."/>
            <person name="Shamsir M.S."/>
            <person name="Lim S.W."/>
        </authorList>
    </citation>
    <scope>NUCLEOTIDE SEQUENCE [LARGE SCALE GENOMIC DNA]</scope>
    <source>
        <strain evidence="1 2">KCTC 52045</strain>
    </source>
</reference>
<dbReference type="RefSeq" id="WP_098075361.1">
    <property type="nucleotide sequence ID" value="NZ_PDEQ01000004.1"/>
</dbReference>
<protein>
    <recommendedName>
        <fullName evidence="3">Metal-dependent hydrolase</fullName>
    </recommendedName>
</protein>
<evidence type="ECO:0000313" key="2">
    <source>
        <dbReference type="Proteomes" id="UP000220102"/>
    </source>
</evidence>
<gene>
    <name evidence="1" type="ORF">CRI94_08960</name>
</gene>
<keyword evidence="2" id="KW-1185">Reference proteome</keyword>
<dbReference type="OrthoDB" id="289051at2"/>
<proteinExistence type="predicted"/>
<organism evidence="1 2">
    <name type="scientific">Longibacter salinarum</name>
    <dbReference type="NCBI Taxonomy" id="1850348"/>
    <lineage>
        <taxon>Bacteria</taxon>
        <taxon>Pseudomonadati</taxon>
        <taxon>Rhodothermota</taxon>
        <taxon>Rhodothermia</taxon>
        <taxon>Rhodothermales</taxon>
        <taxon>Salisaetaceae</taxon>
        <taxon>Longibacter</taxon>
    </lineage>
</organism>
<name>A0A2A8CXU8_9BACT</name>
<dbReference type="Pfam" id="PF19617">
    <property type="entry name" value="DUF6122"/>
    <property type="match status" value="1"/>
</dbReference>
<comment type="caution">
    <text evidence="1">The sequence shown here is derived from an EMBL/GenBank/DDBJ whole genome shotgun (WGS) entry which is preliminary data.</text>
</comment>
<dbReference type="InterPro" id="IPR046125">
    <property type="entry name" value="DUF6122"/>
</dbReference>
<dbReference type="EMBL" id="PDEQ01000004">
    <property type="protein sequence ID" value="PEN13441.1"/>
    <property type="molecule type" value="Genomic_DNA"/>
</dbReference>
<evidence type="ECO:0000313" key="1">
    <source>
        <dbReference type="EMBL" id="PEN13441.1"/>
    </source>
</evidence>
<accession>A0A2A8CXU8</accession>
<dbReference type="Proteomes" id="UP000220102">
    <property type="component" value="Unassembled WGS sequence"/>
</dbReference>
<sequence length="114" mass="12894">MLHLVLHFAVPLVVAFVFYRAHWREAVLTMVLTMVVDVDHLLADPIYDPNRCSIGFHPLHSVPAIAAYVILFIGPFLHEYETPLWERSRLARIAHLAGLGLLIHMALDGMDCLV</sequence>
<dbReference type="AlphaFoldDB" id="A0A2A8CXU8"/>
<evidence type="ECO:0008006" key="3">
    <source>
        <dbReference type="Google" id="ProtNLM"/>
    </source>
</evidence>